<organism evidence="1 2">
    <name type="scientific">Dibothriocephalus latus</name>
    <name type="common">Fish tapeworm</name>
    <name type="synonym">Diphyllobothrium latum</name>
    <dbReference type="NCBI Taxonomy" id="60516"/>
    <lineage>
        <taxon>Eukaryota</taxon>
        <taxon>Metazoa</taxon>
        <taxon>Spiralia</taxon>
        <taxon>Lophotrochozoa</taxon>
        <taxon>Platyhelminthes</taxon>
        <taxon>Cestoda</taxon>
        <taxon>Eucestoda</taxon>
        <taxon>Diphyllobothriidea</taxon>
        <taxon>Diphyllobothriidae</taxon>
        <taxon>Dibothriocephalus</taxon>
    </lineage>
</organism>
<dbReference type="Proteomes" id="UP000281553">
    <property type="component" value="Unassembled WGS sequence"/>
</dbReference>
<keyword evidence="2" id="KW-1185">Reference proteome</keyword>
<reference evidence="1 2" key="1">
    <citation type="submission" date="2018-11" db="EMBL/GenBank/DDBJ databases">
        <authorList>
            <consortium name="Pathogen Informatics"/>
        </authorList>
    </citation>
    <scope>NUCLEOTIDE SEQUENCE [LARGE SCALE GENOMIC DNA]</scope>
</reference>
<dbReference type="EMBL" id="UYRU01097707">
    <property type="protein sequence ID" value="VDN40120.1"/>
    <property type="molecule type" value="Genomic_DNA"/>
</dbReference>
<protein>
    <submittedName>
        <fullName evidence="1">Uncharacterized protein</fullName>
    </submittedName>
</protein>
<proteinExistence type="predicted"/>
<sequence length="92" mass="10118">MDAVGLVGDQQSQPFVLDDDCSQFYRTGGYWLMATQPMNGLFPISRIGGIAFDPCEELTWCVTRTVSPPIPPSLPPPPLQLNGFRFNEAGGW</sequence>
<evidence type="ECO:0000313" key="2">
    <source>
        <dbReference type="Proteomes" id="UP000281553"/>
    </source>
</evidence>
<dbReference type="AlphaFoldDB" id="A0A3P7NIG9"/>
<gene>
    <name evidence="1" type="ORF">DILT_LOCUS18144</name>
</gene>
<evidence type="ECO:0000313" key="1">
    <source>
        <dbReference type="EMBL" id="VDN40120.1"/>
    </source>
</evidence>
<name>A0A3P7NIG9_DIBLA</name>
<dbReference type="OrthoDB" id="6239803at2759"/>
<accession>A0A3P7NIG9</accession>